<dbReference type="OrthoDB" id="12504at10239"/>
<evidence type="ECO:0000256" key="1">
    <source>
        <dbReference type="SAM" id="MobiDB-lite"/>
    </source>
</evidence>
<feature type="compositionally biased region" description="Low complexity" evidence="1">
    <location>
        <begin position="466"/>
        <end position="491"/>
    </location>
</feature>
<dbReference type="InterPro" id="IPR027924">
    <property type="entry name" value="XkdF"/>
</dbReference>
<feature type="region of interest" description="Disordered" evidence="1">
    <location>
        <begin position="1"/>
        <end position="23"/>
    </location>
</feature>
<protein>
    <submittedName>
        <fullName evidence="3">Prohead protease</fullName>
    </submittedName>
</protein>
<name>R4TNK1_9CAUD</name>
<evidence type="ECO:0000313" key="3">
    <source>
        <dbReference type="EMBL" id="AGM11803.1"/>
    </source>
</evidence>
<dbReference type="GeneID" id="16193652"/>
<feature type="compositionally biased region" description="Acidic residues" evidence="1">
    <location>
        <begin position="294"/>
        <end position="304"/>
    </location>
</feature>
<sequence length="533" mass="57980">MWRRGPRTQMPEDNAEQQKPVGPFDDFEACVRHFEDDPDVEDPEGLCGWMEENKEASAVQQYQPSEDEVQDLVDAMKEPAADTVLTDLQVTYVSGVGDPAQDSQWVMAKDASTEGADWGVNAPLVLQKGATPVALDEPEDEGDEGEQKKAWAPVLIPNETDKQGDVIPAEAIEKAAHEFLSEYRNIDTDHDLLEGKGVPIESWTLKEEDTFTLPDGSESRQYPKGTWMLGVKFGDEAWQRVKDGELTGFSIYGEATEHSVQDLLGGGVEMEVGGVPTQFQATAKEADGGNTDMSENENENTDGEGTEKQMPADAVPILVDTINAYLASEDEDLGASLEDWLQWGLDTGEIEADELVVGGEELTASGGGGGEDEGTDEGGENEGEGGPEQPPEEQEMSENPEGEDGESSTSTKELLEDVRDTVKSTQESVEQHGDRIEALESEVFEKDTEGGEAEGEGSEKEQPDPEQVQEQATEAAETAAAKQVKDLLGLEELPDDPEERQKVVRKHLHEQPEDSGLGDPDAWTNDEVSEVVK</sequence>
<keyword evidence="3" id="KW-0645">Protease</keyword>
<proteinExistence type="predicted"/>
<dbReference type="RefSeq" id="YP_008058394.1">
    <property type="nucleotide sequence ID" value="NC_021319.1"/>
</dbReference>
<dbReference type="GO" id="GO:0008233">
    <property type="term" value="F:peptidase activity"/>
    <property type="evidence" value="ECO:0007669"/>
    <property type="project" value="UniProtKB-KW"/>
</dbReference>
<gene>
    <name evidence="3" type="primary">32</name>
    <name evidence="3" type="ORF">HCTV2_32</name>
</gene>
<feature type="compositionally biased region" description="Basic and acidic residues" evidence="1">
    <location>
        <begin position="429"/>
        <end position="449"/>
    </location>
</feature>
<evidence type="ECO:0000259" key="2">
    <source>
        <dbReference type="Pfam" id="PF14550"/>
    </source>
</evidence>
<feature type="region of interest" description="Disordered" evidence="1">
    <location>
        <begin position="358"/>
        <end position="533"/>
    </location>
</feature>
<reference evidence="3 4" key="1">
    <citation type="submission" date="2012-12" db="EMBL/GenBank/DDBJ databases">
        <authorList>
            <person name="Sencilo A."/>
            <person name="Jacobs-Sera D."/>
            <person name="Russell D.A."/>
            <person name="Ko C."/>
            <person name="Bowman C.A."/>
            <person name="Atanasova N."/>
            <person name="Osterlund E."/>
            <person name="Oksanen H.M."/>
            <person name="Bamford D.H."/>
            <person name="Hatfull G.F."/>
            <person name="Roine E."/>
            <person name="Hendrix R.W."/>
        </authorList>
    </citation>
    <scope>NUCLEOTIDE SEQUENCE [LARGE SCALE GENOMIC DNA]</scope>
</reference>
<dbReference type="KEGG" id="vg:16193652"/>
<organism evidence="3 4">
    <name type="scientific">Haloarcula californiae tailed virus 2</name>
    <dbReference type="NCBI Taxonomy" id="1273747"/>
    <lineage>
        <taxon>Viruses</taxon>
        <taxon>Duplodnaviria</taxon>
        <taxon>Heunggongvirae</taxon>
        <taxon>Uroviricota</taxon>
        <taxon>Caudoviricetes</taxon>
        <taxon>Saparoviridae</taxon>
        <taxon>Samsavirus</taxon>
        <taxon>Samsavirus crystalli</taxon>
        <taxon>Samsavirus HCTV2</taxon>
    </lineage>
</organism>
<dbReference type="Pfam" id="PF14550">
    <property type="entry name" value="Peptidase_S78_2"/>
    <property type="match status" value="1"/>
</dbReference>
<dbReference type="EMBL" id="KC292028">
    <property type="protein sequence ID" value="AGM11803.1"/>
    <property type="molecule type" value="Genomic_DNA"/>
</dbReference>
<accession>R4TNK1</accession>
<evidence type="ECO:0000313" key="4">
    <source>
        <dbReference type="Proteomes" id="UP000204143"/>
    </source>
</evidence>
<feature type="compositionally biased region" description="Acidic residues" evidence="1">
    <location>
        <begin position="370"/>
        <end position="406"/>
    </location>
</feature>
<feature type="region of interest" description="Disordered" evidence="1">
    <location>
        <begin position="285"/>
        <end position="311"/>
    </location>
</feature>
<dbReference type="GO" id="GO:0006508">
    <property type="term" value="P:proteolysis"/>
    <property type="evidence" value="ECO:0007669"/>
    <property type="project" value="UniProtKB-KW"/>
</dbReference>
<feature type="domain" description="Phage-like element PBSX protein XkdF" evidence="2">
    <location>
        <begin position="144"/>
        <end position="255"/>
    </location>
</feature>
<keyword evidence="3" id="KW-0378">Hydrolase</keyword>
<keyword evidence="4" id="KW-1185">Reference proteome</keyword>
<dbReference type="Proteomes" id="UP000204143">
    <property type="component" value="Segment"/>
</dbReference>
<feature type="compositionally biased region" description="Basic and acidic residues" evidence="1">
    <location>
        <begin position="413"/>
        <end position="422"/>
    </location>
</feature>